<keyword evidence="3" id="KW-1185">Reference proteome</keyword>
<evidence type="ECO:0000313" key="2">
    <source>
        <dbReference type="EMBL" id="KAJ7193231.1"/>
    </source>
</evidence>
<keyword evidence="1" id="KW-1133">Transmembrane helix</keyword>
<dbReference type="Proteomes" id="UP001219525">
    <property type="component" value="Unassembled WGS sequence"/>
</dbReference>
<accession>A0AAD6URT5</accession>
<dbReference type="AlphaFoldDB" id="A0AAD6URT5"/>
<feature type="transmembrane region" description="Helical" evidence="1">
    <location>
        <begin position="218"/>
        <end position="240"/>
    </location>
</feature>
<name>A0AAD6URT5_9AGAR</name>
<feature type="transmembrane region" description="Helical" evidence="1">
    <location>
        <begin position="246"/>
        <end position="267"/>
    </location>
</feature>
<evidence type="ECO:0000256" key="1">
    <source>
        <dbReference type="SAM" id="Phobius"/>
    </source>
</evidence>
<comment type="caution">
    <text evidence="2">The sequence shown here is derived from an EMBL/GenBank/DDBJ whole genome shotgun (WGS) entry which is preliminary data.</text>
</comment>
<proteinExistence type="predicted"/>
<organism evidence="2 3">
    <name type="scientific">Mycena pura</name>
    <dbReference type="NCBI Taxonomy" id="153505"/>
    <lineage>
        <taxon>Eukaryota</taxon>
        <taxon>Fungi</taxon>
        <taxon>Dikarya</taxon>
        <taxon>Basidiomycota</taxon>
        <taxon>Agaricomycotina</taxon>
        <taxon>Agaricomycetes</taxon>
        <taxon>Agaricomycetidae</taxon>
        <taxon>Agaricales</taxon>
        <taxon>Marasmiineae</taxon>
        <taxon>Mycenaceae</taxon>
        <taxon>Mycena</taxon>
    </lineage>
</organism>
<keyword evidence="1" id="KW-0812">Transmembrane</keyword>
<feature type="transmembrane region" description="Helical" evidence="1">
    <location>
        <begin position="59"/>
        <end position="81"/>
    </location>
</feature>
<feature type="transmembrane region" description="Helical" evidence="1">
    <location>
        <begin position="140"/>
        <end position="164"/>
    </location>
</feature>
<feature type="transmembrane region" description="Helical" evidence="1">
    <location>
        <begin position="28"/>
        <end position="47"/>
    </location>
</feature>
<feature type="transmembrane region" description="Helical" evidence="1">
    <location>
        <begin position="176"/>
        <end position="198"/>
    </location>
</feature>
<sequence length="324" mass="35416">MNIAAHQVHAPSPQLVQALEAASVLLEGLFYGGFVVLFLTNCYLRLSHRDKLRRGFRRLWCNAIVLPTLAIFATCTAHWAIDVILFFSTFLSSPGANGVIFNQHAMRLEDANGCLSLATVLIMDGVIIHRLWVIWNRKTLVVALPIILWLGLLVDGVATLYLIIRGRMLAAVASSGWVTASWALSSATNIYCTSLSAWRIWRTCHVAEDTKTKPFMSVLVVLVKSAAIWTAWSTFTAVAVQTGSPLQPIASNLMMPMAGIVNTLIHIRVGFLSRTRDGTTNPLPAMTDYASMVGVSVVPEFGTDTPSPYPSITDKMRDISGLGK</sequence>
<feature type="transmembrane region" description="Helical" evidence="1">
    <location>
        <begin position="115"/>
        <end position="133"/>
    </location>
</feature>
<protein>
    <submittedName>
        <fullName evidence="2">Uncharacterized protein</fullName>
    </submittedName>
</protein>
<dbReference type="EMBL" id="JARJCW010000110">
    <property type="protein sequence ID" value="KAJ7193231.1"/>
    <property type="molecule type" value="Genomic_DNA"/>
</dbReference>
<keyword evidence="1" id="KW-0472">Membrane</keyword>
<evidence type="ECO:0000313" key="3">
    <source>
        <dbReference type="Proteomes" id="UP001219525"/>
    </source>
</evidence>
<reference evidence="2" key="1">
    <citation type="submission" date="2023-03" db="EMBL/GenBank/DDBJ databases">
        <title>Massive genome expansion in bonnet fungi (Mycena s.s.) driven by repeated elements and novel gene families across ecological guilds.</title>
        <authorList>
            <consortium name="Lawrence Berkeley National Laboratory"/>
            <person name="Harder C.B."/>
            <person name="Miyauchi S."/>
            <person name="Viragh M."/>
            <person name="Kuo A."/>
            <person name="Thoen E."/>
            <person name="Andreopoulos B."/>
            <person name="Lu D."/>
            <person name="Skrede I."/>
            <person name="Drula E."/>
            <person name="Henrissat B."/>
            <person name="Morin E."/>
            <person name="Kohler A."/>
            <person name="Barry K."/>
            <person name="LaButti K."/>
            <person name="Morin E."/>
            <person name="Salamov A."/>
            <person name="Lipzen A."/>
            <person name="Mereny Z."/>
            <person name="Hegedus B."/>
            <person name="Baldrian P."/>
            <person name="Stursova M."/>
            <person name="Weitz H."/>
            <person name="Taylor A."/>
            <person name="Grigoriev I.V."/>
            <person name="Nagy L.G."/>
            <person name="Martin F."/>
            <person name="Kauserud H."/>
        </authorList>
    </citation>
    <scope>NUCLEOTIDE SEQUENCE</scope>
    <source>
        <strain evidence="2">9144</strain>
    </source>
</reference>
<gene>
    <name evidence="2" type="ORF">GGX14DRAFT_478861</name>
</gene>